<dbReference type="InterPro" id="IPR027417">
    <property type="entry name" value="P-loop_NTPase"/>
</dbReference>
<dbReference type="InterPro" id="IPR003838">
    <property type="entry name" value="ABC3_permease_C"/>
</dbReference>
<sequence length="867" mass="95867">MLQLKNIVKDYMIGDSTQKVLKGVSINFRANEFVSILGPSGSGKTTLLNIIGGLDQYTTGDLIINGVSTQKYKDSDWDLYRNKSIGFVFQSYNLIPHQTVLANVELALTLAGVSKSERRRRATEVLTKVGLADHLHKKPNQMSGGQMQRVAIARALINNPEILLADEPTGALDTETSVQIMELLKEIARDKLVIMVTHNPELAEQYSTRIIRLLDGRIQDDTSPLEIVQTPSSEKEEKGRHVSMSFLTALSLSFNNLKTKKGRTILTAFAGSIGIIGIAMILSLSSGMREYINQVQEDTLSSYPITIAQQGIDLLSTRQQHIDTLLNMSGEEEHETDKIYQGGYAADILQLASVKLSDNNLAQFKSFLESKDGQVIKDQTNAIQYGYDLDLQIYKSDTQDGMIKVNPSPLLETEQSQMMNEELGSAVGMSSTGIWTEMIDNQELLFGQYDLIAGAWPQNFNEVVVVVDDSNEISDMTLYALGLKDVEEYKEIQAAVEEGVAIDYDKYPKQSYTYDDILKQEFKLVLNSDYYEKVGDTWVDRTADETYLSTLISEKSIPIQVVGIIRPNKEAVATTISGTVAYRRDLIDYVIEKINQSEIVQEQKANATINVFTNQPFATGEFTTQEELLSQLTDEQKMMLAALPESEQVNYLKAYADTLSASYDNNLQLLGARDLNKPATISLYLKDFSSRETVTQAIEQYNEDQQKAGHDSNTIEYTDMVGLMTSSMTSIIDMITYLLIGFVSISLVVSSIMIGIITYISVLERTKEIGILRSMGASKRDISRVFNAETVIVGFAAGMIGIGVTYLLNIPINSIISHLSGVNNLAALPLGGAIVLVVISVILTMIAGLIPSRLASKKDPVIALRAE</sequence>
<dbReference type="InterPro" id="IPR017871">
    <property type="entry name" value="ABC_transporter-like_CS"/>
</dbReference>
<dbReference type="Pfam" id="PF02687">
    <property type="entry name" value="FtsX"/>
    <property type="match status" value="1"/>
</dbReference>
<dbReference type="Proteomes" id="UP001432099">
    <property type="component" value="Chromosome"/>
</dbReference>
<dbReference type="InterPro" id="IPR003593">
    <property type="entry name" value="AAA+_ATPase"/>
</dbReference>
<keyword evidence="3" id="KW-1003">Cell membrane</keyword>
<keyword evidence="7 10" id="KW-1133">Transmembrane helix</keyword>
<dbReference type="SMART" id="SM00382">
    <property type="entry name" value="AAA"/>
    <property type="match status" value="1"/>
</dbReference>
<dbReference type="EMBL" id="AP028127">
    <property type="protein sequence ID" value="BEH90247.1"/>
    <property type="molecule type" value="Genomic_DNA"/>
</dbReference>
<evidence type="ECO:0000256" key="1">
    <source>
        <dbReference type="ARBA" id="ARBA00004429"/>
    </source>
</evidence>
<dbReference type="InterPro" id="IPR017911">
    <property type="entry name" value="MacB-like_ATP-bd"/>
</dbReference>
<evidence type="ECO:0000256" key="8">
    <source>
        <dbReference type="ARBA" id="ARBA00023136"/>
    </source>
</evidence>
<feature type="transmembrane region" description="Helical" evidence="10">
    <location>
        <begin position="734"/>
        <end position="763"/>
    </location>
</feature>
<keyword evidence="13" id="KW-1185">Reference proteome</keyword>
<comment type="similarity">
    <text evidence="9">Belongs to the ABC transporter superfamily. Macrolide exporter (TC 3.A.1.122) family.</text>
</comment>
<proteinExistence type="inferred from homology"/>
<dbReference type="PANTHER" id="PTHR42798:SF6">
    <property type="entry name" value="CELL DIVISION ATP-BINDING PROTEIN FTSE"/>
    <property type="match status" value="1"/>
</dbReference>
<organism evidence="12 13">
    <name type="scientific">Turicibacter faecis</name>
    <dbReference type="NCBI Taxonomy" id="2963365"/>
    <lineage>
        <taxon>Bacteria</taxon>
        <taxon>Bacillati</taxon>
        <taxon>Bacillota</taxon>
        <taxon>Erysipelotrichia</taxon>
        <taxon>Erysipelotrichales</taxon>
        <taxon>Turicibacteraceae</taxon>
        <taxon>Turicibacter</taxon>
    </lineage>
</organism>
<dbReference type="CDD" id="cd03255">
    <property type="entry name" value="ABC_MJ0796_LolCDE_FtsE"/>
    <property type="match status" value="1"/>
</dbReference>
<evidence type="ECO:0000259" key="11">
    <source>
        <dbReference type="PROSITE" id="PS50893"/>
    </source>
</evidence>
<evidence type="ECO:0000313" key="12">
    <source>
        <dbReference type="EMBL" id="BEH90247.1"/>
    </source>
</evidence>
<dbReference type="PROSITE" id="PS50893">
    <property type="entry name" value="ABC_TRANSPORTER_2"/>
    <property type="match status" value="1"/>
</dbReference>
<dbReference type="SUPFAM" id="SSF52540">
    <property type="entry name" value="P-loop containing nucleoside triphosphate hydrolases"/>
    <property type="match status" value="1"/>
</dbReference>
<dbReference type="Gene3D" id="3.40.50.300">
    <property type="entry name" value="P-loop containing nucleotide triphosphate hydrolases"/>
    <property type="match status" value="1"/>
</dbReference>
<keyword evidence="4 10" id="KW-0812">Transmembrane</keyword>
<accession>A0ABM8IG61</accession>
<evidence type="ECO:0000256" key="6">
    <source>
        <dbReference type="ARBA" id="ARBA00022840"/>
    </source>
</evidence>
<feature type="transmembrane region" description="Helical" evidence="10">
    <location>
        <begin position="784"/>
        <end position="808"/>
    </location>
</feature>
<feature type="domain" description="ABC transporter" evidence="11">
    <location>
        <begin position="2"/>
        <end position="240"/>
    </location>
</feature>
<dbReference type="Pfam" id="PF00005">
    <property type="entry name" value="ABC_tran"/>
    <property type="match status" value="1"/>
</dbReference>
<feature type="transmembrane region" description="Helical" evidence="10">
    <location>
        <begin position="828"/>
        <end position="850"/>
    </location>
</feature>
<gene>
    <name evidence="12" type="ORF">T23_03490</name>
</gene>
<evidence type="ECO:0000256" key="9">
    <source>
        <dbReference type="ARBA" id="ARBA00038388"/>
    </source>
</evidence>
<keyword evidence="6" id="KW-0067">ATP-binding</keyword>
<evidence type="ECO:0000256" key="5">
    <source>
        <dbReference type="ARBA" id="ARBA00022741"/>
    </source>
</evidence>
<evidence type="ECO:0000256" key="10">
    <source>
        <dbReference type="SAM" id="Phobius"/>
    </source>
</evidence>
<dbReference type="PANTHER" id="PTHR42798">
    <property type="entry name" value="LIPOPROTEIN-RELEASING SYSTEM ATP-BINDING PROTEIN LOLD"/>
    <property type="match status" value="1"/>
</dbReference>
<dbReference type="RefSeq" id="WP_161831936.1">
    <property type="nucleotide sequence ID" value="NZ_AP028127.1"/>
</dbReference>
<dbReference type="PROSITE" id="PS00211">
    <property type="entry name" value="ABC_TRANSPORTER_1"/>
    <property type="match status" value="1"/>
</dbReference>
<protein>
    <submittedName>
        <fullName evidence="12">ABC transporter</fullName>
    </submittedName>
</protein>
<feature type="transmembrane region" description="Helical" evidence="10">
    <location>
        <begin position="265"/>
        <end position="284"/>
    </location>
</feature>
<evidence type="ECO:0000256" key="7">
    <source>
        <dbReference type="ARBA" id="ARBA00022989"/>
    </source>
</evidence>
<name>A0ABM8IG61_9FIRM</name>
<evidence type="ECO:0000256" key="2">
    <source>
        <dbReference type="ARBA" id="ARBA00022448"/>
    </source>
</evidence>
<keyword evidence="2" id="KW-0813">Transport</keyword>
<evidence type="ECO:0000256" key="3">
    <source>
        <dbReference type="ARBA" id="ARBA00022475"/>
    </source>
</evidence>
<dbReference type="InterPro" id="IPR003439">
    <property type="entry name" value="ABC_transporter-like_ATP-bd"/>
</dbReference>
<comment type="subcellular location">
    <subcellularLocation>
        <location evidence="1">Cell inner membrane</location>
        <topology evidence="1">Multi-pass membrane protein</topology>
    </subcellularLocation>
</comment>
<keyword evidence="8 10" id="KW-0472">Membrane</keyword>
<evidence type="ECO:0000256" key="4">
    <source>
        <dbReference type="ARBA" id="ARBA00022692"/>
    </source>
</evidence>
<evidence type="ECO:0000313" key="13">
    <source>
        <dbReference type="Proteomes" id="UP001432099"/>
    </source>
</evidence>
<reference evidence="12" key="1">
    <citation type="journal article" date="2024" name="Int. J. Syst. Evol. Microbiol.">
        <title>Turicibacter faecis sp. nov., isolated from faeces of heart failure mouse model.</title>
        <authorList>
            <person name="Imamura Y."/>
            <person name="Motooka D."/>
            <person name="Nakajima Y."/>
            <person name="Ito S."/>
            <person name="Kitakaze M."/>
            <person name="Iida T."/>
            <person name="Nakamura S."/>
        </authorList>
    </citation>
    <scope>NUCLEOTIDE SEQUENCE</scope>
    <source>
        <strain evidence="12">TC023</strain>
    </source>
</reference>
<keyword evidence="5" id="KW-0547">Nucleotide-binding</keyword>